<accession>A0ABN8ZPY9</accession>
<gene>
    <name evidence="1" type="ORF">MRATA1EN1_LOCUS24736</name>
</gene>
<keyword evidence="2" id="KW-1185">Reference proteome</keyword>
<name>A0ABN8ZPY9_RANTA</name>
<reference evidence="1" key="1">
    <citation type="submission" date="2023-04" db="EMBL/GenBank/DDBJ databases">
        <authorList>
            <consortium name="ELIXIR-Norway"/>
        </authorList>
    </citation>
    <scope>NUCLEOTIDE SEQUENCE [LARGE SCALE GENOMIC DNA]</scope>
</reference>
<protein>
    <submittedName>
        <fullName evidence="1">Uncharacterized protein</fullName>
    </submittedName>
</protein>
<evidence type="ECO:0000313" key="1">
    <source>
        <dbReference type="EMBL" id="CAI9175774.1"/>
    </source>
</evidence>
<sequence>MTQAGVAAAAATAAETTQPAGLRRLCLLPGDPCLRNLGAASTEGARTPLLPDLSAPRALWCQARGGLALRPGPQMRAGREGLHAAPGA</sequence>
<dbReference type="Proteomes" id="UP001176941">
    <property type="component" value="Chromosome 5"/>
</dbReference>
<proteinExistence type="predicted"/>
<evidence type="ECO:0000313" key="2">
    <source>
        <dbReference type="Proteomes" id="UP001176941"/>
    </source>
</evidence>
<dbReference type="EMBL" id="OX459941">
    <property type="protein sequence ID" value="CAI9175774.1"/>
    <property type="molecule type" value="Genomic_DNA"/>
</dbReference>
<organism evidence="1 2">
    <name type="scientific">Rangifer tarandus platyrhynchus</name>
    <name type="common">Svalbard reindeer</name>
    <dbReference type="NCBI Taxonomy" id="3082113"/>
    <lineage>
        <taxon>Eukaryota</taxon>
        <taxon>Metazoa</taxon>
        <taxon>Chordata</taxon>
        <taxon>Craniata</taxon>
        <taxon>Vertebrata</taxon>
        <taxon>Euteleostomi</taxon>
        <taxon>Mammalia</taxon>
        <taxon>Eutheria</taxon>
        <taxon>Laurasiatheria</taxon>
        <taxon>Artiodactyla</taxon>
        <taxon>Ruminantia</taxon>
        <taxon>Pecora</taxon>
        <taxon>Cervidae</taxon>
        <taxon>Odocoileinae</taxon>
        <taxon>Rangifer</taxon>
    </lineage>
</organism>